<protein>
    <recommendedName>
        <fullName evidence="2">HupH hydrogenase expression protein C-terminal domain-containing protein</fullName>
    </recommendedName>
</protein>
<dbReference type="RefSeq" id="WP_120176863.1">
    <property type="nucleotide sequence ID" value="NZ_AP018786.1"/>
</dbReference>
<dbReference type="Gene3D" id="3.30.1370.140">
    <property type="entry name" value="HupH hydrogenase expression protein, C-terminal domain"/>
    <property type="match status" value="2"/>
</dbReference>
<name>A0A2Z6IER5_9BURK</name>
<evidence type="ECO:0000313" key="4">
    <source>
        <dbReference type="Proteomes" id="UP000271003"/>
    </source>
</evidence>
<dbReference type="Proteomes" id="UP000271003">
    <property type="component" value="Chromosome"/>
</dbReference>
<evidence type="ECO:0000256" key="1">
    <source>
        <dbReference type="ARBA" id="ARBA00010832"/>
    </source>
</evidence>
<dbReference type="Pfam" id="PF04809">
    <property type="entry name" value="HupH_C"/>
    <property type="match status" value="1"/>
</dbReference>
<evidence type="ECO:0000259" key="2">
    <source>
        <dbReference type="Pfam" id="PF04809"/>
    </source>
</evidence>
<proteinExistence type="inferred from homology"/>
<keyword evidence="4" id="KW-1185">Reference proteome</keyword>
<feature type="domain" description="HupH hydrogenase expression protein C-terminal" evidence="2">
    <location>
        <begin position="148"/>
        <end position="269"/>
    </location>
</feature>
<sequence length="290" mass="31129">MADQSLFNAARRWADVPKLDPETERAAAEATVAFLKAVEAEVTGHLGKVETEGKDADELHVVWDFEAFDPRHLDFLLATLGEGDVRIKLCDGEVKVADTGVPGLWRMQSGRDGQVNSFILARIPKAVRAVAAEGKDAVPAIVNGGANVFAAPAILNELQHTLEKTDLVTLTDTPAFMVELTHQPMSPGDMNALYSTLGRGPVEIELRGMAIGKVNLTGVRGIWHSQILNTLGKTLLDAYVVAGIPPEVPIPESEWVDCLSTCADLIAWVEHDLERGTLGGKPAQAKTVVA</sequence>
<reference evidence="3 4" key="1">
    <citation type="journal article" date="2018" name="Int. J. Syst. Evol. Microbiol.">
        <title>Mesosutterella multiformis gen. nov., sp. nov., a member of the family Sutterellaceae and Sutterella megalosphaeroides sp. nov., isolated from human faeces.</title>
        <authorList>
            <person name="Sakamoto M."/>
            <person name="Ikeyama N."/>
            <person name="Kunihiro T."/>
            <person name="Iino T."/>
            <person name="Yuki M."/>
            <person name="Ohkuma M."/>
        </authorList>
    </citation>
    <scope>NUCLEOTIDE SEQUENCE [LARGE SCALE GENOMIC DNA]</scope>
    <source>
        <strain evidence="3 4">6FBBBH3</strain>
    </source>
</reference>
<dbReference type="KEGG" id="sutt:SUTMEG_11270"/>
<gene>
    <name evidence="3" type="ORF">SUTMEG_11270</name>
</gene>
<evidence type="ECO:0000313" key="3">
    <source>
        <dbReference type="EMBL" id="BBF23236.1"/>
    </source>
</evidence>
<dbReference type="InterPro" id="IPR006894">
    <property type="entry name" value="HupH_Hydgase_express_prot_C"/>
</dbReference>
<organism evidence="3 4">
    <name type="scientific">Sutterella megalosphaeroides</name>
    <dbReference type="NCBI Taxonomy" id="2494234"/>
    <lineage>
        <taxon>Bacteria</taxon>
        <taxon>Pseudomonadati</taxon>
        <taxon>Pseudomonadota</taxon>
        <taxon>Betaproteobacteria</taxon>
        <taxon>Burkholderiales</taxon>
        <taxon>Sutterellaceae</taxon>
        <taxon>Sutterella</taxon>
    </lineage>
</organism>
<dbReference type="InterPro" id="IPR038527">
    <property type="entry name" value="HupH_C_sf"/>
</dbReference>
<dbReference type="AlphaFoldDB" id="A0A2Z6IER5"/>
<dbReference type="OrthoDB" id="9155296at2"/>
<comment type="similarity">
    <text evidence="1">Belongs to the HupH/HyaF family.</text>
</comment>
<accession>A0A2Z6IER5</accession>
<dbReference type="EMBL" id="AP018786">
    <property type="protein sequence ID" value="BBF23236.1"/>
    <property type="molecule type" value="Genomic_DNA"/>
</dbReference>